<reference evidence="1" key="1">
    <citation type="submission" date="2014-05" db="EMBL/GenBank/DDBJ databases">
        <title>The genome and life-stage specific transcriptomes of Globodera pallida elucidate key aspects of plant parasitism by a cyst nematode.</title>
        <authorList>
            <person name="Cotton J.A."/>
            <person name="Lilley C.J."/>
            <person name="Jones L.M."/>
            <person name="Kikuchi T."/>
            <person name="Reid A.J."/>
            <person name="Thorpe P."/>
            <person name="Tsai I.J."/>
            <person name="Beasley H."/>
            <person name="Blok V."/>
            <person name="Cock P.J.A."/>
            <person name="Van den Akker S.E."/>
            <person name="Holroyd N."/>
            <person name="Hunt M."/>
            <person name="Mantelin S."/>
            <person name="Naghra H."/>
            <person name="Pain A."/>
            <person name="Palomares-Rius J.E."/>
            <person name="Zarowiecki M."/>
            <person name="Berriman M."/>
            <person name="Jones J.T."/>
            <person name="Urwin P.E."/>
        </authorList>
    </citation>
    <scope>NUCLEOTIDE SEQUENCE [LARGE SCALE GENOMIC DNA]</scope>
    <source>
        <strain evidence="1">Lindley</strain>
    </source>
</reference>
<dbReference type="Proteomes" id="UP000050741">
    <property type="component" value="Unassembled WGS sequence"/>
</dbReference>
<sequence length="67" mass="7728">MPSCGNAYYDHIKHCSMVHFYENKPNEEPKLADHKHILALFDGCILTPKQKCEVSVKIEFKQRTAPP</sequence>
<dbReference type="WBParaSite" id="GPLIN_000554900">
    <property type="protein sequence ID" value="GPLIN_000554900"/>
    <property type="gene ID" value="GPLIN_000554900"/>
</dbReference>
<protein>
    <submittedName>
        <fullName evidence="2">Uncharacterized protein</fullName>
    </submittedName>
</protein>
<evidence type="ECO:0000313" key="1">
    <source>
        <dbReference type="Proteomes" id="UP000050741"/>
    </source>
</evidence>
<name>A0A183BY59_GLOPA</name>
<organism evidence="1 2">
    <name type="scientific">Globodera pallida</name>
    <name type="common">Potato cyst nematode worm</name>
    <name type="synonym">Heterodera pallida</name>
    <dbReference type="NCBI Taxonomy" id="36090"/>
    <lineage>
        <taxon>Eukaryota</taxon>
        <taxon>Metazoa</taxon>
        <taxon>Ecdysozoa</taxon>
        <taxon>Nematoda</taxon>
        <taxon>Chromadorea</taxon>
        <taxon>Rhabditida</taxon>
        <taxon>Tylenchina</taxon>
        <taxon>Tylenchomorpha</taxon>
        <taxon>Tylenchoidea</taxon>
        <taxon>Heteroderidae</taxon>
        <taxon>Heteroderinae</taxon>
        <taxon>Globodera</taxon>
    </lineage>
</organism>
<evidence type="ECO:0000313" key="2">
    <source>
        <dbReference type="WBParaSite" id="GPLIN_000554900"/>
    </source>
</evidence>
<accession>A0A183BY59</accession>
<dbReference type="AlphaFoldDB" id="A0A183BY59"/>
<proteinExistence type="predicted"/>
<keyword evidence="1" id="KW-1185">Reference proteome</keyword>
<reference evidence="2" key="2">
    <citation type="submission" date="2016-06" db="UniProtKB">
        <authorList>
            <consortium name="WormBaseParasite"/>
        </authorList>
    </citation>
    <scope>IDENTIFICATION</scope>
</reference>